<proteinExistence type="predicted"/>
<keyword evidence="2" id="KW-1185">Reference proteome</keyword>
<accession>A0ACC5PND5</accession>
<protein>
    <submittedName>
        <fullName evidence="1">HEPN domain-containing protein</fullName>
    </submittedName>
</protein>
<comment type="caution">
    <text evidence="1">The sequence shown here is derived from an EMBL/GenBank/DDBJ whole genome shotgun (WGS) entry which is preliminary data.</text>
</comment>
<evidence type="ECO:0000313" key="1">
    <source>
        <dbReference type="EMBL" id="MBD8126551.1"/>
    </source>
</evidence>
<gene>
    <name evidence="1" type="ORF">IFT41_10540</name>
</gene>
<dbReference type="Proteomes" id="UP000610459">
    <property type="component" value="Unassembled WGS sequence"/>
</dbReference>
<sequence>MSIKGREFLDFANRCLEQGDEIAYRNAVGRAYYGAYHEVSGILEKAVFVHTHKDIRDYLVQRSWLKGNEPFDKMTMISLGSRLKQMHTNRVSADYDLTETFSDVDAKAALIQAQQFIDDVDNMFEKVYPKPPAA</sequence>
<reference evidence="1 2" key="1">
    <citation type="journal article" date="2020" name="FEMS Microbiol. Ecol.">
        <title>Temporal dynamics of bacterial communities during seed development and maturation.</title>
        <authorList>
            <person name="Chesneau G."/>
            <person name="Torres-Cortes G."/>
            <person name="Briand M."/>
            <person name="Darrasse A."/>
            <person name="Preveaux A."/>
            <person name="Marais C."/>
            <person name="Jacques M.A."/>
            <person name="Shade A."/>
            <person name="Barret M."/>
        </authorList>
    </citation>
    <scope>NUCLEOTIDE SEQUENCE [LARGE SCALE GENOMIC DNA]</scope>
    <source>
        <strain evidence="1 2">CFBP13709</strain>
    </source>
</reference>
<organism evidence="1 2">
    <name type="scientific">Enterobacter agglomerans</name>
    <name type="common">Erwinia herbicola</name>
    <name type="synonym">Pantoea agglomerans</name>
    <dbReference type="NCBI Taxonomy" id="549"/>
    <lineage>
        <taxon>Bacteria</taxon>
        <taxon>Pseudomonadati</taxon>
        <taxon>Pseudomonadota</taxon>
        <taxon>Gammaproteobacteria</taxon>
        <taxon>Enterobacterales</taxon>
        <taxon>Erwiniaceae</taxon>
        <taxon>Pantoea</taxon>
        <taxon>Pantoea agglomerans group</taxon>
    </lineage>
</organism>
<evidence type="ECO:0000313" key="2">
    <source>
        <dbReference type="Proteomes" id="UP000610459"/>
    </source>
</evidence>
<dbReference type="EMBL" id="JACYNR010000005">
    <property type="protein sequence ID" value="MBD8126551.1"/>
    <property type="molecule type" value="Genomic_DNA"/>
</dbReference>
<name>A0ACC5PND5_ENTAG</name>